<comment type="caution">
    <text evidence="1">The sequence shown here is derived from an EMBL/GenBank/DDBJ whole genome shotgun (WGS) entry which is preliminary data.</text>
</comment>
<dbReference type="Proteomes" id="UP000037046">
    <property type="component" value="Unassembled WGS sequence"/>
</dbReference>
<proteinExistence type="predicted"/>
<evidence type="ECO:0008006" key="3">
    <source>
        <dbReference type="Google" id="ProtNLM"/>
    </source>
</evidence>
<dbReference type="PATRIC" id="fig|74031.6.peg.1685"/>
<gene>
    <name evidence="1" type="ORF">ROTO_16540</name>
</gene>
<evidence type="ECO:0000313" key="1">
    <source>
        <dbReference type="EMBL" id="KNX41809.1"/>
    </source>
</evidence>
<name>A0A0L6CVL1_9RHOB</name>
<sequence length="102" mass="11993">MVMTWPPDHLNPETWLAQFLDSPEARRGGVVKRQIRDVERIAGRDLFLHEVERRGFQVVENGRHFVVFCNSRPLRRVQGPRDLQIPWPSRLQAAWKAVSKPR</sequence>
<dbReference type="AlphaFoldDB" id="A0A0L6CVL1"/>
<protein>
    <recommendedName>
        <fullName evidence="3">N-(5'-phosphoribosyl)anthranilate isomerase</fullName>
    </recommendedName>
</protein>
<reference evidence="2" key="1">
    <citation type="submission" date="2015-07" db="EMBL/GenBank/DDBJ databases">
        <title>Draft Genome Sequence of Roseovarius tolerans EL-164, a producer of N-Acylated Alanine Methyl Esters (NAMEs).</title>
        <authorList>
            <person name="Voget S."/>
            <person name="Bruns H."/>
            <person name="Wagner-Doebler I."/>
            <person name="Schulz S."/>
            <person name="Daniel R."/>
        </authorList>
    </citation>
    <scope>NUCLEOTIDE SEQUENCE [LARGE SCALE GENOMIC DNA]</scope>
    <source>
        <strain evidence="2">EL-164</strain>
    </source>
</reference>
<dbReference type="EMBL" id="LGVV01000017">
    <property type="protein sequence ID" value="KNX41809.1"/>
    <property type="molecule type" value="Genomic_DNA"/>
</dbReference>
<keyword evidence="2" id="KW-1185">Reference proteome</keyword>
<evidence type="ECO:0000313" key="2">
    <source>
        <dbReference type="Proteomes" id="UP000037046"/>
    </source>
</evidence>
<organism evidence="1 2">
    <name type="scientific">Roseovarius tolerans</name>
    <dbReference type="NCBI Taxonomy" id="74031"/>
    <lineage>
        <taxon>Bacteria</taxon>
        <taxon>Pseudomonadati</taxon>
        <taxon>Pseudomonadota</taxon>
        <taxon>Alphaproteobacteria</taxon>
        <taxon>Rhodobacterales</taxon>
        <taxon>Roseobacteraceae</taxon>
        <taxon>Roseovarius</taxon>
    </lineage>
</organism>
<accession>A0A0L6CVL1</accession>